<reference evidence="1 2" key="1">
    <citation type="submission" date="2019-04" db="EMBL/GenBank/DDBJ databases">
        <title>Draft genome sequence data and analysis of a Fermenting Bacterium, Geotoga petraea strain HO-Geo1, isolated from heavy-oil petroleum reservoir in Russia.</title>
        <authorList>
            <person name="Grouzdev D.S."/>
            <person name="Semenova E.M."/>
            <person name="Sokolova D.S."/>
            <person name="Tourova T.P."/>
            <person name="Poltaraus A.B."/>
            <person name="Nazina T.N."/>
        </authorList>
    </citation>
    <scope>NUCLEOTIDE SEQUENCE [LARGE SCALE GENOMIC DNA]</scope>
    <source>
        <strain evidence="1 2">HO-Geo1</strain>
    </source>
</reference>
<evidence type="ECO:0000313" key="2">
    <source>
        <dbReference type="Proteomes" id="UP000297288"/>
    </source>
</evidence>
<name>A0A4Z0W4B0_9BACT</name>
<organism evidence="1 2">
    <name type="scientific">Geotoga petraea</name>
    <dbReference type="NCBI Taxonomy" id="28234"/>
    <lineage>
        <taxon>Bacteria</taxon>
        <taxon>Thermotogati</taxon>
        <taxon>Thermotogota</taxon>
        <taxon>Thermotogae</taxon>
        <taxon>Petrotogales</taxon>
        <taxon>Petrotogaceae</taxon>
        <taxon>Geotoga</taxon>
    </lineage>
</organism>
<comment type="caution">
    <text evidence="1">The sequence shown here is derived from an EMBL/GenBank/DDBJ whole genome shotgun (WGS) entry which is preliminary data.</text>
</comment>
<dbReference type="EMBL" id="SRME01000002">
    <property type="protein sequence ID" value="TGG88285.1"/>
    <property type="molecule type" value="Genomic_DNA"/>
</dbReference>
<dbReference type="AlphaFoldDB" id="A0A4Z0W4B0"/>
<protein>
    <recommendedName>
        <fullName evidence="3">DUF4825 domain-containing protein</fullName>
    </recommendedName>
</protein>
<accession>A0A4Z0W4B0</accession>
<dbReference type="RefSeq" id="WP_135402717.1">
    <property type="nucleotide sequence ID" value="NZ_SRME01000002.1"/>
</dbReference>
<dbReference type="Proteomes" id="UP000297288">
    <property type="component" value="Unassembled WGS sequence"/>
</dbReference>
<evidence type="ECO:0000313" key="1">
    <source>
        <dbReference type="EMBL" id="TGG88285.1"/>
    </source>
</evidence>
<evidence type="ECO:0008006" key="3">
    <source>
        <dbReference type="Google" id="ProtNLM"/>
    </source>
</evidence>
<sequence>MKKILMVLLMMTLVLTVFSTKYLYLRNMEEGTAEFIKIDNFDKITFDGDNLIISVYDFSSYSKRTVDIEISLTTPMENQKIEKVQNMLMNGYPVKASDSNDFFDVNQNLTVKRIKDIKYAKFLTDLYEFIDGNKSIFNVNEWIAKFAAAIPVNLN</sequence>
<proteinExistence type="predicted"/>
<gene>
    <name evidence="1" type="ORF">E4650_04395</name>
</gene>